<dbReference type="Gene3D" id="3.30.420.40">
    <property type="match status" value="1"/>
</dbReference>
<feature type="binding site" evidence="3">
    <location>
        <begin position="10"/>
        <end position="15"/>
    </location>
    <ligand>
        <name>ATP</name>
        <dbReference type="ChEBI" id="CHEBI:30616"/>
    </ligand>
</feature>
<dbReference type="GO" id="GO:0005829">
    <property type="term" value="C:cytosol"/>
    <property type="evidence" value="ECO:0007669"/>
    <property type="project" value="TreeGrafter"/>
</dbReference>
<keyword evidence="3" id="KW-0963">Cytoplasm</keyword>
<name>A0A4V6Y6Z6_9GAMM</name>
<dbReference type="InterPro" id="IPR003836">
    <property type="entry name" value="Glucokinase"/>
</dbReference>
<evidence type="ECO:0000256" key="4">
    <source>
        <dbReference type="RuleBase" id="RU004046"/>
    </source>
</evidence>
<organism evidence="5 6">
    <name type="scientific">Marinobacter panjinensis</name>
    <dbReference type="NCBI Taxonomy" id="2576384"/>
    <lineage>
        <taxon>Bacteria</taxon>
        <taxon>Pseudomonadati</taxon>
        <taxon>Pseudomonadota</taxon>
        <taxon>Gammaproteobacteria</taxon>
        <taxon>Pseudomonadales</taxon>
        <taxon>Marinobacteraceae</taxon>
        <taxon>Marinobacter</taxon>
    </lineage>
</organism>
<keyword evidence="2 3" id="KW-0418">Kinase</keyword>
<keyword evidence="3" id="KW-0324">Glycolysis</keyword>
<keyword evidence="3" id="KW-0547">Nucleotide-binding</keyword>
<sequence length="321" mass="34296">MTTTNYSLVGDIGGTNARFALVRSGDVTPEAVEVLACSNYDNLDSAITDYLQRSGVGEVQDVCLAVASPVSGTQVRMTNNHWRFDSEEVRSQFGWSAFKVINDFTAMALGVPHVAADKLVHVCGGPGNARRPRLVIGPGTGLGVSGLVPLQNGWVPLMTEGGHVDFAPTDDTEMAVLRILKARFGRVSVERILCGQGLLNLYQAHAEIQDLAAPLDAPEKITAAALDHSDPLARQTLRHFCEILGRVAGNGVLTLGGTGGVYLCGGILPRFIDFFLESPFQKGFEDKGRMRPLLESTPVFVVMEGYTGLLGAAEALTNPEV</sequence>
<evidence type="ECO:0000313" key="6">
    <source>
        <dbReference type="Proteomes" id="UP000308488"/>
    </source>
</evidence>
<dbReference type="Pfam" id="PF02685">
    <property type="entry name" value="Glucokinase"/>
    <property type="match status" value="1"/>
</dbReference>
<reference evidence="5 6" key="1">
    <citation type="submission" date="2019-05" db="EMBL/GenBank/DDBJ databases">
        <title>Marinobacter panjinensis sp. nov., a moderately halophilic bacterium isolated from sea tidal flat environment.</title>
        <authorList>
            <person name="Yang W."/>
            <person name="An M."/>
            <person name="He W."/>
            <person name="Luo X."/>
            <person name="Zhu L."/>
            <person name="Chen G."/>
            <person name="Zhang Y."/>
            <person name="Wang Y."/>
        </authorList>
    </citation>
    <scope>NUCLEOTIDE SEQUENCE [LARGE SCALE GENOMIC DNA]</scope>
    <source>
        <strain evidence="5 6">PJ-16</strain>
    </source>
</reference>
<dbReference type="GO" id="GO:0005524">
    <property type="term" value="F:ATP binding"/>
    <property type="evidence" value="ECO:0007669"/>
    <property type="project" value="UniProtKB-UniRule"/>
</dbReference>
<keyword evidence="6" id="KW-1185">Reference proteome</keyword>
<keyword evidence="1 3" id="KW-0808">Transferase</keyword>
<dbReference type="NCBIfam" id="NF009073">
    <property type="entry name" value="PRK12408.1"/>
    <property type="match status" value="1"/>
</dbReference>
<dbReference type="PANTHER" id="PTHR47690:SF1">
    <property type="entry name" value="GLUCOKINASE"/>
    <property type="match status" value="1"/>
</dbReference>
<dbReference type="GO" id="GO:0006096">
    <property type="term" value="P:glycolytic process"/>
    <property type="evidence" value="ECO:0007669"/>
    <property type="project" value="UniProtKB-UniRule"/>
</dbReference>
<dbReference type="EC" id="2.7.1.2" evidence="3"/>
<dbReference type="CDD" id="cd24008">
    <property type="entry name" value="ASKHA_NBD_GLK"/>
    <property type="match status" value="1"/>
</dbReference>
<comment type="similarity">
    <text evidence="3 4">Belongs to the bacterial glucokinase family.</text>
</comment>
<proteinExistence type="inferred from homology"/>
<dbReference type="NCBIfam" id="TIGR00749">
    <property type="entry name" value="glk"/>
    <property type="match status" value="1"/>
</dbReference>
<protein>
    <recommendedName>
        <fullName evidence="3">Glucokinase</fullName>
        <ecNumber evidence="3">2.7.1.2</ecNumber>
    </recommendedName>
    <alternativeName>
        <fullName evidence="3">Glucose kinase</fullName>
    </alternativeName>
</protein>
<evidence type="ECO:0000256" key="2">
    <source>
        <dbReference type="ARBA" id="ARBA00022777"/>
    </source>
</evidence>
<dbReference type="GO" id="GO:0005536">
    <property type="term" value="F:D-glucose binding"/>
    <property type="evidence" value="ECO:0007669"/>
    <property type="project" value="InterPro"/>
</dbReference>
<evidence type="ECO:0000313" key="5">
    <source>
        <dbReference type="EMBL" id="TKV67405.1"/>
    </source>
</evidence>
<dbReference type="InterPro" id="IPR043129">
    <property type="entry name" value="ATPase_NBD"/>
</dbReference>
<dbReference type="HAMAP" id="MF_00524">
    <property type="entry name" value="Glucokinase"/>
    <property type="match status" value="1"/>
</dbReference>
<accession>A0A4V6Y6Z6</accession>
<evidence type="ECO:0000256" key="1">
    <source>
        <dbReference type="ARBA" id="ARBA00022679"/>
    </source>
</evidence>
<dbReference type="RefSeq" id="WP_137434823.1">
    <property type="nucleotide sequence ID" value="NZ_JANRHC010000001.1"/>
</dbReference>
<dbReference type="GO" id="GO:0004340">
    <property type="term" value="F:glucokinase activity"/>
    <property type="evidence" value="ECO:0007669"/>
    <property type="project" value="UniProtKB-UniRule"/>
</dbReference>
<gene>
    <name evidence="3" type="primary">glk</name>
    <name evidence="5" type="ORF">FDP08_04520</name>
</gene>
<keyword evidence="3" id="KW-0067">ATP-binding</keyword>
<comment type="caution">
    <text evidence="5">The sequence shown here is derived from an EMBL/GenBank/DDBJ whole genome shotgun (WGS) entry which is preliminary data.</text>
</comment>
<dbReference type="AlphaFoldDB" id="A0A4V6Y6Z6"/>
<comment type="catalytic activity">
    <reaction evidence="3">
        <text>D-glucose + ATP = D-glucose 6-phosphate + ADP + H(+)</text>
        <dbReference type="Rhea" id="RHEA:17825"/>
        <dbReference type="ChEBI" id="CHEBI:4167"/>
        <dbReference type="ChEBI" id="CHEBI:15378"/>
        <dbReference type="ChEBI" id="CHEBI:30616"/>
        <dbReference type="ChEBI" id="CHEBI:61548"/>
        <dbReference type="ChEBI" id="CHEBI:456216"/>
        <dbReference type="EC" id="2.7.1.2"/>
    </reaction>
</comment>
<dbReference type="NCBIfam" id="NF001415">
    <property type="entry name" value="PRK00292.1-2"/>
    <property type="match status" value="1"/>
</dbReference>
<dbReference type="EMBL" id="SZYH01000001">
    <property type="protein sequence ID" value="TKV67405.1"/>
    <property type="molecule type" value="Genomic_DNA"/>
</dbReference>
<dbReference type="InterPro" id="IPR050201">
    <property type="entry name" value="Bacterial_glucokinase"/>
</dbReference>
<evidence type="ECO:0000256" key="3">
    <source>
        <dbReference type="HAMAP-Rule" id="MF_00524"/>
    </source>
</evidence>
<dbReference type="OrthoDB" id="9800595at2"/>
<comment type="subcellular location">
    <subcellularLocation>
        <location evidence="3">Cytoplasm</location>
    </subcellularLocation>
</comment>
<dbReference type="Proteomes" id="UP000308488">
    <property type="component" value="Unassembled WGS sequence"/>
</dbReference>
<dbReference type="Gene3D" id="3.40.367.20">
    <property type="match status" value="1"/>
</dbReference>
<dbReference type="SUPFAM" id="SSF53067">
    <property type="entry name" value="Actin-like ATPase domain"/>
    <property type="match status" value="1"/>
</dbReference>
<dbReference type="PANTHER" id="PTHR47690">
    <property type="entry name" value="GLUCOKINASE"/>
    <property type="match status" value="1"/>
</dbReference>